<dbReference type="PANTHER" id="PTHR32063:SF33">
    <property type="entry name" value="RND SUPERFAMILY EFFLUX PUMP PERMEASE COMPONENT"/>
    <property type="match status" value="1"/>
</dbReference>
<dbReference type="Gene3D" id="3.30.70.1430">
    <property type="entry name" value="Multidrug efflux transporter AcrB pore domain"/>
    <property type="match status" value="2"/>
</dbReference>
<feature type="transmembrane region" description="Helical" evidence="1">
    <location>
        <begin position="353"/>
        <end position="373"/>
    </location>
</feature>
<accession>A0ABV5HY50</accession>
<dbReference type="SUPFAM" id="SSF82866">
    <property type="entry name" value="Multidrug efflux transporter AcrB transmembrane domain"/>
    <property type="match status" value="2"/>
</dbReference>
<keyword evidence="1" id="KW-0472">Membrane</keyword>
<dbReference type="Gene3D" id="1.20.1640.10">
    <property type="entry name" value="Multidrug efflux transporter AcrB transmembrane domain"/>
    <property type="match status" value="2"/>
</dbReference>
<evidence type="ECO:0000313" key="3">
    <source>
        <dbReference type="Proteomes" id="UP001589670"/>
    </source>
</evidence>
<feature type="transmembrane region" description="Helical" evidence="1">
    <location>
        <begin position="961"/>
        <end position="981"/>
    </location>
</feature>
<gene>
    <name evidence="2" type="ORF">ACFFU4_06265</name>
</gene>
<comment type="caution">
    <text evidence="2">The sequence shown here is derived from an EMBL/GenBank/DDBJ whole genome shotgun (WGS) entry which is preliminary data.</text>
</comment>
<feature type="transmembrane region" description="Helical" evidence="1">
    <location>
        <begin position="325"/>
        <end position="346"/>
    </location>
</feature>
<dbReference type="Gene3D" id="3.30.2090.10">
    <property type="entry name" value="Multidrug efflux transporter AcrB TolC docking domain, DN and DC subdomains"/>
    <property type="match status" value="2"/>
</dbReference>
<dbReference type="Gene3D" id="3.30.70.1440">
    <property type="entry name" value="Multidrug efflux transporter AcrB pore domain"/>
    <property type="match status" value="1"/>
</dbReference>
<keyword evidence="3" id="KW-1185">Reference proteome</keyword>
<dbReference type="InterPro" id="IPR027463">
    <property type="entry name" value="AcrB_DN_DC_subdom"/>
</dbReference>
<dbReference type="RefSeq" id="WP_377068177.1">
    <property type="nucleotide sequence ID" value="NZ_JBHMEC010000009.1"/>
</dbReference>
<keyword evidence="1" id="KW-1133">Transmembrane helix</keyword>
<sequence>MIAWFVRHPTAANLLLVLIAAAGIMAAPTLKRETFPDFRDTEAEISVVYRGATASEVEDAICRRIWDAVDAVEHLQELTCTAQENIARAVATMAPDGDAGRFVTDLRTEISAVDDFPDEADPATVRQLHRSDAVASVAVAGDMPPAQLELYAAELKDRLGALPDVAEVTMTGFGARQYRITVARAVLLQHGLTVSELAERISAQSLDRPLGSLETDAQDIALRLAEERRSPEALARIVVLSRPNGAELTLGQIAAIEETYSPEEERAFLDGQRAAFLQVEKSLGADALRVFDAVQAVVAEERDRLPPTIRIEVVQDMTSIVRDRLVMLVQNGVIGLILVVGVMSLFFRPGYAIWAALGLPVAFLGAFVVMALTGLTLNMITLVALLMAIGIVMDDSIVISDAISDESATGTSRIEAAIAGTKRVLPGVLSSFATTVAIFAPLSFLSGDLGAVLEVLPVVLVAALAASLIEAFWVLPHHLSHGLRSTDTPPSRFRAGFERGFGRLRDRGLGALVDGAVTWRYLVTGLTLAAMIVTIGLLRGGHIQREALPDIDGDVLEARILMPQGTPLDRTDEVAARVAAALEKVNGQLSPDQPDGAALVQSVQTIFNRNVTAGETGPHVATLSADLLGAGRRVTTLDELIAAWRAEIGAVPGAIAITLTEPGIGPQGRAVEIRLSGPDLSTLEQAANRLLAELETYAGIYNAMHDLRPGRPELRLTLAEGATGLGLTGRDIADQVGAAFLGRIVMTVQDGDIAHEIEIEQAPRDRSTLEDLTTFEIRLPDGTRTPLATVARIEAARGWGRVTHVDGRRTVTVAADVDGRIGNADAIVSDVIAGFLPGLAENFPDVTVSIEGQNANSAQTMGSILRGFLIGLVGIYVVLSFQFRSYVEPVIVMLTIPLALVGVVLGHMLMGYNISMPSIMGAASLAGIVVNNAILLVQVIKRRMGEGAPATEAAGLASRDRFRPIVVSVSTTLMGLAPLLLETSTQAQTVKPLVISVVFGLFSATVLVLLVLPAFYAILDDLRPGHQSQRT</sequence>
<reference evidence="2 3" key="1">
    <citation type="submission" date="2024-09" db="EMBL/GenBank/DDBJ databases">
        <authorList>
            <person name="Sun Q."/>
            <person name="Mori K."/>
        </authorList>
    </citation>
    <scope>NUCLEOTIDE SEQUENCE [LARGE SCALE GENOMIC DNA]</scope>
    <source>
        <strain evidence="2 3">CECT 9424</strain>
    </source>
</reference>
<evidence type="ECO:0000313" key="2">
    <source>
        <dbReference type="EMBL" id="MFB9149355.1"/>
    </source>
</evidence>
<feature type="transmembrane region" description="Helical" evidence="1">
    <location>
        <begin position="918"/>
        <end position="940"/>
    </location>
</feature>
<keyword evidence="1" id="KW-0812">Transmembrane</keyword>
<dbReference type="Pfam" id="PF00873">
    <property type="entry name" value="ACR_tran"/>
    <property type="match status" value="1"/>
</dbReference>
<feature type="transmembrane region" description="Helical" evidence="1">
    <location>
        <begin position="451"/>
        <end position="475"/>
    </location>
</feature>
<dbReference type="InterPro" id="IPR001036">
    <property type="entry name" value="Acrflvin-R"/>
</dbReference>
<dbReference type="SUPFAM" id="SSF82714">
    <property type="entry name" value="Multidrug efflux transporter AcrB TolC docking domain, DN and DC subdomains"/>
    <property type="match status" value="2"/>
</dbReference>
<evidence type="ECO:0000256" key="1">
    <source>
        <dbReference type="SAM" id="Phobius"/>
    </source>
</evidence>
<protein>
    <submittedName>
        <fullName evidence="2">Efflux RND transporter permease subunit</fullName>
    </submittedName>
</protein>
<dbReference type="EMBL" id="JBHMEC010000009">
    <property type="protein sequence ID" value="MFB9149355.1"/>
    <property type="molecule type" value="Genomic_DNA"/>
</dbReference>
<dbReference type="PRINTS" id="PR00702">
    <property type="entry name" value="ACRIFLAVINRP"/>
</dbReference>
<feature type="transmembrane region" description="Helical" evidence="1">
    <location>
        <begin position="890"/>
        <end position="912"/>
    </location>
</feature>
<dbReference type="SUPFAM" id="SSF82693">
    <property type="entry name" value="Multidrug efflux transporter AcrB pore domain, PN1, PN2, PC1 and PC2 subdomains"/>
    <property type="match status" value="2"/>
</dbReference>
<proteinExistence type="predicted"/>
<dbReference type="Gene3D" id="3.30.70.1320">
    <property type="entry name" value="Multidrug efflux transporter AcrB pore domain like"/>
    <property type="match status" value="1"/>
</dbReference>
<organism evidence="2 3">
    <name type="scientific">Roseovarius ramblicola</name>
    <dbReference type="NCBI Taxonomy" id="2022336"/>
    <lineage>
        <taxon>Bacteria</taxon>
        <taxon>Pseudomonadati</taxon>
        <taxon>Pseudomonadota</taxon>
        <taxon>Alphaproteobacteria</taxon>
        <taxon>Rhodobacterales</taxon>
        <taxon>Roseobacteraceae</taxon>
        <taxon>Roseovarius</taxon>
    </lineage>
</organism>
<name>A0ABV5HY50_9RHOB</name>
<dbReference type="PANTHER" id="PTHR32063">
    <property type="match status" value="1"/>
</dbReference>
<feature type="transmembrane region" description="Helical" evidence="1">
    <location>
        <begin position="864"/>
        <end position="883"/>
    </location>
</feature>
<dbReference type="Proteomes" id="UP001589670">
    <property type="component" value="Unassembled WGS sequence"/>
</dbReference>
<feature type="transmembrane region" description="Helical" evidence="1">
    <location>
        <begin position="517"/>
        <end position="538"/>
    </location>
</feature>
<feature type="transmembrane region" description="Helical" evidence="1">
    <location>
        <begin position="379"/>
        <end position="403"/>
    </location>
</feature>
<feature type="transmembrane region" description="Helical" evidence="1">
    <location>
        <begin position="993"/>
        <end position="1019"/>
    </location>
</feature>
<feature type="transmembrane region" description="Helical" evidence="1">
    <location>
        <begin position="424"/>
        <end position="445"/>
    </location>
</feature>